<organism evidence="1">
    <name type="scientific">freshwater metagenome</name>
    <dbReference type="NCBI Taxonomy" id="449393"/>
    <lineage>
        <taxon>unclassified sequences</taxon>
        <taxon>metagenomes</taxon>
        <taxon>ecological metagenomes</taxon>
    </lineage>
</organism>
<dbReference type="EMBL" id="CAEZUP010000120">
    <property type="protein sequence ID" value="CAB4623024.1"/>
    <property type="molecule type" value="Genomic_DNA"/>
</dbReference>
<gene>
    <name evidence="1" type="ORF">UFOPK1835_01947</name>
</gene>
<reference evidence="1" key="1">
    <citation type="submission" date="2020-05" db="EMBL/GenBank/DDBJ databases">
        <authorList>
            <person name="Chiriac C."/>
            <person name="Salcher M."/>
            <person name="Ghai R."/>
            <person name="Kavagutti S V."/>
        </authorList>
    </citation>
    <scope>NUCLEOTIDE SEQUENCE</scope>
</reference>
<protein>
    <submittedName>
        <fullName evidence="1">Unannotated protein</fullName>
    </submittedName>
</protein>
<sequence length="56" mass="6123">MAGDRCVTRLTGKRCLREMAGAILKQTEIDTLKDDEIHADTRDLDPGHRISGLGDG</sequence>
<name>A0A6J6IFI6_9ZZZZ</name>
<evidence type="ECO:0000313" key="1">
    <source>
        <dbReference type="EMBL" id="CAB4623024.1"/>
    </source>
</evidence>
<accession>A0A6J6IFI6</accession>
<proteinExistence type="predicted"/>
<dbReference type="AlphaFoldDB" id="A0A6J6IFI6"/>